<evidence type="ECO:0000313" key="1">
    <source>
        <dbReference type="EMBL" id="CAH2002087.1"/>
    </source>
</evidence>
<proteinExistence type="predicted"/>
<reference evidence="1" key="1">
    <citation type="submission" date="2022-03" db="EMBL/GenBank/DDBJ databases">
        <authorList>
            <person name="Sayadi A."/>
        </authorList>
    </citation>
    <scope>NUCLEOTIDE SEQUENCE</scope>
</reference>
<sequence length="73" mass="7727">MPFGKPSVDGGCNIAVSISAAQDTEISENSSPQNSKKPDVVDLSVDSINGFEVFPLVVSEMHGVQIESFADKE</sequence>
<protein>
    <submittedName>
        <fullName evidence="1">Uncharacterized protein</fullName>
    </submittedName>
</protein>
<evidence type="ECO:0000313" key="2">
    <source>
        <dbReference type="Proteomes" id="UP001152888"/>
    </source>
</evidence>
<organism evidence="1 2">
    <name type="scientific">Acanthoscelides obtectus</name>
    <name type="common">Bean weevil</name>
    <name type="synonym">Bruchus obtectus</name>
    <dbReference type="NCBI Taxonomy" id="200917"/>
    <lineage>
        <taxon>Eukaryota</taxon>
        <taxon>Metazoa</taxon>
        <taxon>Ecdysozoa</taxon>
        <taxon>Arthropoda</taxon>
        <taxon>Hexapoda</taxon>
        <taxon>Insecta</taxon>
        <taxon>Pterygota</taxon>
        <taxon>Neoptera</taxon>
        <taxon>Endopterygota</taxon>
        <taxon>Coleoptera</taxon>
        <taxon>Polyphaga</taxon>
        <taxon>Cucujiformia</taxon>
        <taxon>Chrysomeloidea</taxon>
        <taxon>Chrysomelidae</taxon>
        <taxon>Bruchinae</taxon>
        <taxon>Bruchini</taxon>
        <taxon>Acanthoscelides</taxon>
    </lineage>
</organism>
<name>A0A9P0PWZ8_ACAOB</name>
<dbReference type="AlphaFoldDB" id="A0A9P0PWZ8"/>
<dbReference type="EMBL" id="CAKOFQ010007480">
    <property type="protein sequence ID" value="CAH2002087.1"/>
    <property type="molecule type" value="Genomic_DNA"/>
</dbReference>
<dbReference type="Proteomes" id="UP001152888">
    <property type="component" value="Unassembled WGS sequence"/>
</dbReference>
<accession>A0A9P0PWZ8</accession>
<gene>
    <name evidence="1" type="ORF">ACAOBT_LOCUS26591</name>
</gene>
<keyword evidence="2" id="KW-1185">Reference proteome</keyword>
<comment type="caution">
    <text evidence="1">The sequence shown here is derived from an EMBL/GenBank/DDBJ whole genome shotgun (WGS) entry which is preliminary data.</text>
</comment>